<comment type="function">
    <text evidence="8 10">Catalyzes the hydrolysis of glutamine to glutamate and ammonia as part of the biosynthesis of pyridoxal 5'-phosphate. The resulting ammonia molecule is channeled to the active site of PdxS.</text>
</comment>
<dbReference type="InterPro" id="IPR002161">
    <property type="entry name" value="PdxT/SNO"/>
</dbReference>
<feature type="active site" description="Charge relay system" evidence="10 11">
    <location>
        <position position="171"/>
    </location>
</feature>
<dbReference type="EMBL" id="CP003355">
    <property type="protein sequence ID" value="AHD03893.1"/>
    <property type="molecule type" value="Genomic_DNA"/>
</dbReference>
<dbReference type="GO" id="GO:0042823">
    <property type="term" value="P:pyridoxal phosphate biosynthetic process"/>
    <property type="evidence" value="ECO:0007669"/>
    <property type="project" value="UniProtKB-UniRule"/>
</dbReference>
<reference evidence="13 14" key="1">
    <citation type="journal article" date="2014" name="PLoS ONE">
        <title>How to Kill the Honey Bee Larva: Genomic Potential and Virulence Mechanisms of Paenibacillus larvae.</title>
        <authorList>
            <person name="Djukic M."/>
            <person name="Brzuszkiewicz E."/>
            <person name="Funfhaus A."/>
            <person name="Voss J."/>
            <person name="Gollnow K."/>
            <person name="Poppinga L."/>
            <person name="Liesegang H."/>
            <person name="Garcia-Gonzalez E."/>
            <person name="Genersch E."/>
            <person name="Daniel R."/>
        </authorList>
    </citation>
    <scope>NUCLEOTIDE SEQUENCE [LARGE SCALE GENOMIC DNA]</scope>
    <source>
        <strain evidence="13 14">DSM 25430</strain>
    </source>
</reference>
<evidence type="ECO:0000256" key="2">
    <source>
        <dbReference type="ARBA" id="ARBA00022801"/>
    </source>
</evidence>
<proteinExistence type="inferred from homology"/>
<dbReference type="PROSITE" id="PS01236">
    <property type="entry name" value="PDXT_SNO_1"/>
    <property type="match status" value="1"/>
</dbReference>
<dbReference type="PROSITE" id="PS51130">
    <property type="entry name" value="PDXT_SNO_2"/>
    <property type="match status" value="1"/>
</dbReference>
<dbReference type="Proteomes" id="UP000029431">
    <property type="component" value="Chromosome"/>
</dbReference>
<dbReference type="GO" id="GO:0016740">
    <property type="term" value="F:transferase activity"/>
    <property type="evidence" value="ECO:0007669"/>
    <property type="project" value="UniProtKB-KW"/>
</dbReference>
<dbReference type="PANTHER" id="PTHR31559:SF0">
    <property type="entry name" value="PYRIDOXAL 5'-PHOSPHATE SYNTHASE SUBUNIT SNO1-RELATED"/>
    <property type="match status" value="1"/>
</dbReference>
<feature type="binding site" evidence="10 12">
    <location>
        <begin position="135"/>
        <end position="136"/>
    </location>
    <ligand>
        <name>L-glutamine</name>
        <dbReference type="ChEBI" id="CHEBI:58359"/>
    </ligand>
</feature>
<dbReference type="InterPro" id="IPR021196">
    <property type="entry name" value="PdxT/SNO_CS"/>
</dbReference>
<dbReference type="GO" id="GO:0004359">
    <property type="term" value="F:glutaminase activity"/>
    <property type="evidence" value="ECO:0007669"/>
    <property type="project" value="UniProtKB-UniRule"/>
</dbReference>
<dbReference type="NCBIfam" id="TIGR03800">
    <property type="entry name" value="PLP_synth_Pdx2"/>
    <property type="match status" value="1"/>
</dbReference>
<feature type="binding site" evidence="10 12">
    <location>
        <begin position="48"/>
        <end position="50"/>
    </location>
    <ligand>
        <name>L-glutamine</name>
        <dbReference type="ChEBI" id="CHEBI:58359"/>
    </ligand>
</feature>
<dbReference type="AlphaFoldDB" id="V9W1B6"/>
<comment type="catalytic activity">
    <reaction evidence="7 10">
        <text>L-glutamine + H2O = L-glutamate + NH4(+)</text>
        <dbReference type="Rhea" id="RHEA:15889"/>
        <dbReference type="ChEBI" id="CHEBI:15377"/>
        <dbReference type="ChEBI" id="CHEBI:28938"/>
        <dbReference type="ChEBI" id="CHEBI:29985"/>
        <dbReference type="ChEBI" id="CHEBI:58359"/>
        <dbReference type="EC" id="3.5.1.2"/>
    </reaction>
</comment>
<dbReference type="PIRSF" id="PIRSF005639">
    <property type="entry name" value="Glut_amidoT_SNO"/>
    <property type="match status" value="1"/>
</dbReference>
<sequence length="193" mass="21694">MSMKIGVLALQGAVAEHIRMIEMAGAEGVVIKRPEQLEEIHGLIIPGGESTTIGKLMRAYGFIEEIRSFAADRKPVFGTCAGMILVAKQIKDQTETHLKLMDIEVSRNAFGRQRESFETDLAVKGLDDPIRAVFIRAPLINKVGERVEVLSIYKDQIVAAREEHILAASFHPELTDDYRLHKYFIDMVRLYQA</sequence>
<organism evidence="13 14">
    <name type="scientific">Paenibacillus larvae subsp. larvae DSM 25430</name>
    <dbReference type="NCBI Taxonomy" id="697284"/>
    <lineage>
        <taxon>Bacteria</taxon>
        <taxon>Bacillati</taxon>
        <taxon>Bacillota</taxon>
        <taxon>Bacilli</taxon>
        <taxon>Bacillales</taxon>
        <taxon>Paenibacillaceae</taxon>
        <taxon>Paenibacillus</taxon>
    </lineage>
</organism>
<dbReference type="PROSITE" id="PS51273">
    <property type="entry name" value="GATASE_TYPE_1"/>
    <property type="match status" value="1"/>
</dbReference>
<protein>
    <recommendedName>
        <fullName evidence="10">Pyridoxal 5'-phosphate synthase subunit PdxT</fullName>
        <ecNumber evidence="10">4.3.3.6</ecNumber>
    </recommendedName>
    <alternativeName>
        <fullName evidence="10">Pdx2</fullName>
    </alternativeName>
    <alternativeName>
        <fullName evidence="10">Pyridoxal 5'-phosphate synthase glutaminase subunit</fullName>
        <ecNumber evidence="10">3.5.1.2</ecNumber>
    </alternativeName>
</protein>
<dbReference type="EC" id="4.3.3.6" evidence="10"/>
<dbReference type="GO" id="GO:0005829">
    <property type="term" value="C:cytosol"/>
    <property type="evidence" value="ECO:0007669"/>
    <property type="project" value="TreeGrafter"/>
</dbReference>
<evidence type="ECO:0000256" key="4">
    <source>
        <dbReference type="ARBA" id="ARBA00022962"/>
    </source>
</evidence>
<keyword evidence="5 10" id="KW-0456">Lyase</keyword>
<evidence type="ECO:0000256" key="3">
    <source>
        <dbReference type="ARBA" id="ARBA00022898"/>
    </source>
</evidence>
<dbReference type="GO" id="GO:0036381">
    <property type="term" value="F:pyridoxal 5'-phosphate synthase (glutamine hydrolysing) activity"/>
    <property type="evidence" value="ECO:0007669"/>
    <property type="project" value="UniProtKB-UniRule"/>
</dbReference>
<evidence type="ECO:0000256" key="5">
    <source>
        <dbReference type="ARBA" id="ARBA00023239"/>
    </source>
</evidence>
<gene>
    <name evidence="10 13" type="primary">pdxT</name>
    <name evidence="13" type="ORF">ERIC2_c00150</name>
</gene>
<evidence type="ECO:0000256" key="6">
    <source>
        <dbReference type="ARBA" id="ARBA00047992"/>
    </source>
</evidence>
<dbReference type="Pfam" id="PF01174">
    <property type="entry name" value="SNO"/>
    <property type="match status" value="1"/>
</dbReference>
<evidence type="ECO:0000256" key="12">
    <source>
        <dbReference type="PIRSR" id="PIRSR005639-2"/>
    </source>
</evidence>
<evidence type="ECO:0000313" key="13">
    <source>
        <dbReference type="EMBL" id="AHD03893.1"/>
    </source>
</evidence>
<dbReference type="HAMAP" id="MF_01615">
    <property type="entry name" value="PdxT"/>
    <property type="match status" value="1"/>
</dbReference>
<evidence type="ECO:0000256" key="9">
    <source>
        <dbReference type="ARBA" id="ARBA00064749"/>
    </source>
</evidence>
<dbReference type="GO" id="GO:1903600">
    <property type="term" value="C:glutaminase complex"/>
    <property type="evidence" value="ECO:0007669"/>
    <property type="project" value="TreeGrafter"/>
</dbReference>
<evidence type="ECO:0000256" key="8">
    <source>
        <dbReference type="ARBA" id="ARBA00054599"/>
    </source>
</evidence>
<dbReference type="HOGENOM" id="CLU_069674_2_0_9"/>
<dbReference type="Gene3D" id="3.40.50.880">
    <property type="match status" value="1"/>
</dbReference>
<evidence type="ECO:0000256" key="11">
    <source>
        <dbReference type="PIRSR" id="PIRSR005639-1"/>
    </source>
</evidence>
<evidence type="ECO:0000313" key="14">
    <source>
        <dbReference type="Proteomes" id="UP000029431"/>
    </source>
</evidence>
<evidence type="ECO:0000256" key="7">
    <source>
        <dbReference type="ARBA" id="ARBA00049534"/>
    </source>
</evidence>
<dbReference type="eggNOG" id="COG0311">
    <property type="taxonomic scope" value="Bacteria"/>
</dbReference>
<keyword evidence="13" id="KW-0808">Transferase</keyword>
<dbReference type="KEGG" id="plv:ERIC2_c00150"/>
<feature type="active site" description="Charge relay system" evidence="10 11">
    <location>
        <position position="173"/>
    </location>
</feature>
<name>V9W1B6_9BACL</name>
<dbReference type="CDD" id="cd01749">
    <property type="entry name" value="GATase1_PB"/>
    <property type="match status" value="1"/>
</dbReference>
<dbReference type="UniPathway" id="UPA00245"/>
<comment type="similarity">
    <text evidence="1 10">Belongs to the glutaminase PdxT/SNO family.</text>
</comment>
<feature type="active site" description="Nucleophile" evidence="10 11">
    <location>
        <position position="80"/>
    </location>
</feature>
<accession>V9W1B6</accession>
<dbReference type="InterPro" id="IPR029062">
    <property type="entry name" value="Class_I_gatase-like"/>
</dbReference>
<feature type="binding site" evidence="10 12">
    <location>
        <position position="107"/>
    </location>
    <ligand>
        <name>L-glutamine</name>
        <dbReference type="ChEBI" id="CHEBI:58359"/>
    </ligand>
</feature>
<dbReference type="GO" id="GO:0006543">
    <property type="term" value="P:L-glutamine catabolic process"/>
    <property type="evidence" value="ECO:0007669"/>
    <property type="project" value="UniProtKB-UniRule"/>
</dbReference>
<evidence type="ECO:0000256" key="10">
    <source>
        <dbReference type="HAMAP-Rule" id="MF_01615"/>
    </source>
</evidence>
<comment type="catalytic activity">
    <reaction evidence="6 10">
        <text>aldehydo-D-ribose 5-phosphate + D-glyceraldehyde 3-phosphate + L-glutamine = pyridoxal 5'-phosphate + L-glutamate + phosphate + 3 H2O + H(+)</text>
        <dbReference type="Rhea" id="RHEA:31507"/>
        <dbReference type="ChEBI" id="CHEBI:15377"/>
        <dbReference type="ChEBI" id="CHEBI:15378"/>
        <dbReference type="ChEBI" id="CHEBI:29985"/>
        <dbReference type="ChEBI" id="CHEBI:43474"/>
        <dbReference type="ChEBI" id="CHEBI:58273"/>
        <dbReference type="ChEBI" id="CHEBI:58359"/>
        <dbReference type="ChEBI" id="CHEBI:59776"/>
        <dbReference type="ChEBI" id="CHEBI:597326"/>
        <dbReference type="EC" id="4.3.3.6"/>
    </reaction>
</comment>
<dbReference type="PANTHER" id="PTHR31559">
    <property type="entry name" value="PYRIDOXAL 5'-PHOSPHATE SYNTHASE SUBUNIT SNO"/>
    <property type="match status" value="1"/>
</dbReference>
<dbReference type="EC" id="3.5.1.2" evidence="10"/>
<keyword evidence="2 10" id="KW-0378">Hydrolase</keyword>
<dbReference type="FunFam" id="3.40.50.880:FF:000010">
    <property type="entry name" value="uncharacterized protein LOC100176842 isoform X2"/>
    <property type="match status" value="1"/>
</dbReference>
<comment type="pathway">
    <text evidence="10">Cofactor biosynthesis; pyridoxal 5'-phosphate biosynthesis.</text>
</comment>
<keyword evidence="4 10" id="KW-0315">Glutamine amidotransferase</keyword>
<comment type="subunit">
    <text evidence="9 10">In the presence of PdxS, forms a dodecamer of heterodimers. Only shows activity in the heterodimer.</text>
</comment>
<dbReference type="PATRIC" id="fig|697284.3.peg.13"/>
<dbReference type="SUPFAM" id="SSF52317">
    <property type="entry name" value="Class I glutamine amidotransferase-like"/>
    <property type="match status" value="1"/>
</dbReference>
<dbReference type="GO" id="GO:0008614">
    <property type="term" value="P:pyridoxine metabolic process"/>
    <property type="evidence" value="ECO:0007669"/>
    <property type="project" value="TreeGrafter"/>
</dbReference>
<evidence type="ECO:0000256" key="1">
    <source>
        <dbReference type="ARBA" id="ARBA00008345"/>
    </source>
</evidence>
<keyword evidence="3 10" id="KW-0663">Pyridoxal phosphate</keyword>
<keyword evidence="14" id="KW-1185">Reference proteome</keyword>